<dbReference type="InterPro" id="IPR007173">
    <property type="entry name" value="ALO_C"/>
</dbReference>
<dbReference type="PIRSF" id="PIRSF000136">
    <property type="entry name" value="LGO_GLO"/>
    <property type="match status" value="1"/>
</dbReference>
<dbReference type="PROSITE" id="PS51387">
    <property type="entry name" value="FAD_PCMH"/>
    <property type="match status" value="1"/>
</dbReference>
<feature type="domain" description="FAD-binding PCMH-type" evidence="2">
    <location>
        <begin position="30"/>
        <end position="198"/>
    </location>
</feature>
<gene>
    <name evidence="3" type="ORF">GCM10009827_082900</name>
</gene>
<dbReference type="PANTHER" id="PTHR43762">
    <property type="entry name" value="L-GULONOLACTONE OXIDASE"/>
    <property type="match status" value="1"/>
</dbReference>
<dbReference type="InterPro" id="IPR006094">
    <property type="entry name" value="Oxid_FAD_bind_N"/>
</dbReference>
<evidence type="ECO:0000259" key="2">
    <source>
        <dbReference type="PROSITE" id="PS51387"/>
    </source>
</evidence>
<reference evidence="4" key="1">
    <citation type="journal article" date="2019" name="Int. J. Syst. Evol. Microbiol.">
        <title>The Global Catalogue of Microorganisms (GCM) 10K type strain sequencing project: providing services to taxonomists for standard genome sequencing and annotation.</title>
        <authorList>
            <consortium name="The Broad Institute Genomics Platform"/>
            <consortium name="The Broad Institute Genome Sequencing Center for Infectious Disease"/>
            <person name="Wu L."/>
            <person name="Ma J."/>
        </authorList>
    </citation>
    <scope>NUCLEOTIDE SEQUENCE [LARGE SCALE GENOMIC DNA]</scope>
    <source>
        <strain evidence="4">JCM 15933</strain>
    </source>
</reference>
<comment type="caution">
    <text evidence="3">The sequence shown here is derived from an EMBL/GenBank/DDBJ whole genome shotgun (WGS) entry which is preliminary data.</text>
</comment>
<dbReference type="InterPro" id="IPR036318">
    <property type="entry name" value="FAD-bd_PCMH-like_sf"/>
</dbReference>
<dbReference type="SUPFAM" id="SSF56176">
    <property type="entry name" value="FAD-binding/transporter-associated domain-like"/>
    <property type="match status" value="1"/>
</dbReference>
<dbReference type="Gene3D" id="3.30.43.10">
    <property type="entry name" value="Uridine Diphospho-n-acetylenolpyruvylglucosamine Reductase, domain 2"/>
    <property type="match status" value="1"/>
</dbReference>
<dbReference type="PANTHER" id="PTHR43762:SF1">
    <property type="entry name" value="D-ARABINONO-1,4-LACTONE OXIDASE"/>
    <property type="match status" value="1"/>
</dbReference>
<protein>
    <submittedName>
        <fullName evidence="3">D-arabinono-1,4-lactone oxidase</fullName>
    </submittedName>
</protein>
<accession>A0ABP4MTV3</accession>
<keyword evidence="4" id="KW-1185">Reference proteome</keyword>
<dbReference type="Gene3D" id="3.30.70.2520">
    <property type="match status" value="1"/>
</dbReference>
<dbReference type="InterPro" id="IPR016171">
    <property type="entry name" value="Vanillyl_alc_oxidase_C-sub2"/>
</dbReference>
<dbReference type="Gene3D" id="3.30.465.10">
    <property type="match status" value="1"/>
</dbReference>
<dbReference type="Proteomes" id="UP001501470">
    <property type="component" value="Unassembled WGS sequence"/>
</dbReference>
<dbReference type="NCBIfam" id="TIGR01679">
    <property type="entry name" value="bact_FAD_ox"/>
    <property type="match status" value="1"/>
</dbReference>
<dbReference type="InterPro" id="IPR010031">
    <property type="entry name" value="FAD_lactone_oxidase-like"/>
</dbReference>
<proteinExistence type="predicted"/>
<name>A0ABP4MTV3_9ACTN</name>
<dbReference type="InterPro" id="IPR016169">
    <property type="entry name" value="FAD-bd_PCMH_sub2"/>
</dbReference>
<organism evidence="3 4">
    <name type="scientific">Dactylosporangium maewongense</name>
    <dbReference type="NCBI Taxonomy" id="634393"/>
    <lineage>
        <taxon>Bacteria</taxon>
        <taxon>Bacillati</taxon>
        <taxon>Actinomycetota</taxon>
        <taxon>Actinomycetes</taxon>
        <taxon>Micromonosporales</taxon>
        <taxon>Micromonosporaceae</taxon>
        <taxon>Dactylosporangium</taxon>
    </lineage>
</organism>
<dbReference type="EMBL" id="BAAAQD010000021">
    <property type="protein sequence ID" value="GAA1549866.1"/>
    <property type="molecule type" value="Genomic_DNA"/>
</dbReference>
<dbReference type="Gene3D" id="1.10.45.10">
    <property type="entry name" value="Vanillyl-alcohol Oxidase, Chain A, domain 4"/>
    <property type="match status" value="1"/>
</dbReference>
<dbReference type="Pfam" id="PF04030">
    <property type="entry name" value="ALO"/>
    <property type="match status" value="1"/>
</dbReference>
<evidence type="ECO:0000256" key="1">
    <source>
        <dbReference type="ARBA" id="ARBA00023002"/>
    </source>
</evidence>
<dbReference type="InterPro" id="IPR016167">
    <property type="entry name" value="FAD-bd_PCMH_sub1"/>
</dbReference>
<keyword evidence="1" id="KW-0560">Oxidoreductase</keyword>
<dbReference type="InterPro" id="IPR016166">
    <property type="entry name" value="FAD-bd_PCMH"/>
</dbReference>
<dbReference type="Pfam" id="PF01565">
    <property type="entry name" value="FAD_binding_4"/>
    <property type="match status" value="1"/>
</dbReference>
<evidence type="ECO:0000313" key="4">
    <source>
        <dbReference type="Proteomes" id="UP001501470"/>
    </source>
</evidence>
<sequence length="448" mass="48683">MWFNGSLTAGIREGYSGFVTSPWANWAGNQTARATRVAHPSTTAELAVVLRAAADEGLRVKAVGSGHSFTPTALTDGVRIELDQMASLVRVEGNLVTVQAGMKLATLNATLAAHGLAMPNLGDIDAQTISGALSTGTHGTGAAYGCLSTFIEALELVTADGAVVRCSASTQPDLFAAARVNIGALGVLTEVTLRCVPAFILQADERPAPLSDVWSGLETHIASNDHFEFYWFPYTDRVQMKRNNIVPASDHPLAGWRRWLDDDFLSNTVFGGACRLGRALPSTVPTISRVSARALSARTYTAASHEVFCTPRRVRFVEMEYGLPRAALREAFDGLRSVIAGLPYKIQFPVEVRFTAADDIWLSHGHGRDNAYIAIHQYVGAPFEEYFRRFEAVTTPLGGRPHWGKMNFRDAESLAAAYPRFTDFTALRDKLDPGRLFANTYTDRVLGA</sequence>
<evidence type="ECO:0000313" key="3">
    <source>
        <dbReference type="EMBL" id="GAA1549866.1"/>
    </source>
</evidence>